<keyword evidence="6" id="KW-0547">Nucleotide-binding</keyword>
<dbReference type="InterPro" id="IPR011009">
    <property type="entry name" value="Kinase-like_dom_sf"/>
</dbReference>
<comment type="catalytic activity">
    <reaction evidence="11">
        <text>L-seryl-[protein] + ATP = O-phospho-L-seryl-[protein] + ADP + H(+)</text>
        <dbReference type="Rhea" id="RHEA:17989"/>
        <dbReference type="Rhea" id="RHEA-COMP:9863"/>
        <dbReference type="Rhea" id="RHEA-COMP:11604"/>
        <dbReference type="ChEBI" id="CHEBI:15378"/>
        <dbReference type="ChEBI" id="CHEBI:29999"/>
        <dbReference type="ChEBI" id="CHEBI:30616"/>
        <dbReference type="ChEBI" id="CHEBI:83421"/>
        <dbReference type="ChEBI" id="CHEBI:456216"/>
        <dbReference type="EC" id="2.7.11.1"/>
    </reaction>
</comment>
<dbReference type="InterPro" id="IPR000687">
    <property type="entry name" value="RIO_kinase"/>
</dbReference>
<evidence type="ECO:0000256" key="6">
    <source>
        <dbReference type="ARBA" id="ARBA00022741"/>
    </source>
</evidence>
<keyword evidence="3" id="KW-0723">Serine/threonine-protein kinase</keyword>
<evidence type="ECO:0000256" key="10">
    <source>
        <dbReference type="ARBA" id="ARBA00047899"/>
    </source>
</evidence>
<comment type="similarity">
    <text evidence="1">Belongs to the protein kinase superfamily. RIO-type Ser/Thr kinase family.</text>
</comment>
<dbReference type="OrthoDB" id="9795258at2"/>
<evidence type="ECO:0000313" key="14">
    <source>
        <dbReference type="Proteomes" id="UP000247346"/>
    </source>
</evidence>
<organism evidence="13 14">
    <name type="scientific">Xanthomonas sacchari</name>
    <dbReference type="NCBI Taxonomy" id="56458"/>
    <lineage>
        <taxon>Bacteria</taxon>
        <taxon>Pseudomonadati</taxon>
        <taxon>Pseudomonadota</taxon>
        <taxon>Gammaproteobacteria</taxon>
        <taxon>Lysobacterales</taxon>
        <taxon>Lysobacteraceae</taxon>
        <taxon>Xanthomonas</taxon>
    </lineage>
</organism>
<evidence type="ECO:0000256" key="1">
    <source>
        <dbReference type="ARBA" id="ARBA00009196"/>
    </source>
</evidence>
<dbReference type="AlphaFoldDB" id="A0A2P5Z4E0"/>
<dbReference type="PROSITE" id="PS01245">
    <property type="entry name" value="RIO1"/>
    <property type="match status" value="1"/>
</dbReference>
<keyword evidence="7 13" id="KW-0418">Kinase</keyword>
<dbReference type="NCBIfam" id="NF041645">
    <property type="entry name" value="prot_kin_PA4780"/>
    <property type="match status" value="1"/>
</dbReference>
<evidence type="ECO:0000256" key="2">
    <source>
        <dbReference type="ARBA" id="ARBA00012513"/>
    </source>
</evidence>
<evidence type="ECO:0000256" key="4">
    <source>
        <dbReference type="ARBA" id="ARBA00022679"/>
    </source>
</evidence>
<evidence type="ECO:0000256" key="11">
    <source>
        <dbReference type="ARBA" id="ARBA00048679"/>
    </source>
</evidence>
<dbReference type="RefSeq" id="WP_010341880.1">
    <property type="nucleotide sequence ID" value="NZ_CP132343.1"/>
</dbReference>
<evidence type="ECO:0000259" key="12">
    <source>
        <dbReference type="SMART" id="SM00090"/>
    </source>
</evidence>
<dbReference type="Proteomes" id="UP000247346">
    <property type="component" value="Unassembled WGS sequence"/>
</dbReference>
<dbReference type="GeneID" id="93880872"/>
<dbReference type="GO" id="GO:0046872">
    <property type="term" value="F:metal ion binding"/>
    <property type="evidence" value="ECO:0007669"/>
    <property type="project" value="UniProtKB-KW"/>
</dbReference>
<dbReference type="Pfam" id="PF01163">
    <property type="entry name" value="RIO1"/>
    <property type="match status" value="1"/>
</dbReference>
<dbReference type="GO" id="GO:0004674">
    <property type="term" value="F:protein serine/threonine kinase activity"/>
    <property type="evidence" value="ECO:0007669"/>
    <property type="project" value="UniProtKB-KW"/>
</dbReference>
<keyword evidence="5" id="KW-0479">Metal-binding</keyword>
<dbReference type="Gene3D" id="3.30.200.20">
    <property type="entry name" value="Phosphorylase Kinase, domain 1"/>
    <property type="match status" value="1"/>
</dbReference>
<name>A0A2P5Z4E0_9XANT</name>
<sequence length="285" mass="31338">MKIPPSLQPLIDDGVIDGVLRPLKSGKEAAVYVVQAGDDVLCAKVYKDMAQRSFQARVQYQEGRKVRGSRQARAIGKASKFGRREQEAAWKDTEANTLYQLVDAGVHVPQPRGYFHGVLLMDLVTDADGQSAPRLSEVELEPAQAQAFHAQLVGDVVRMLCLGLVHGDLSEYNVLVGADGPVVIDFPQVVSAAGNNAARSMLLRDVHNLRDCLGRFAPELNATHYGEEMWALYEKGTLRPDSVLTGRFTFDSRRADVRAVRASIEDARQEAIIRQQGREAAAQDD</sequence>
<dbReference type="InterPro" id="IPR048148">
    <property type="entry name" value="Prot_kin_PA4780"/>
</dbReference>
<evidence type="ECO:0000256" key="7">
    <source>
        <dbReference type="ARBA" id="ARBA00022777"/>
    </source>
</evidence>
<keyword evidence="9" id="KW-0460">Magnesium</keyword>
<reference evidence="13 14" key="1">
    <citation type="submission" date="2016-08" db="EMBL/GenBank/DDBJ databases">
        <authorList>
            <person name="Seilhamer J.J."/>
        </authorList>
    </citation>
    <scope>NUCLEOTIDE SEQUENCE [LARGE SCALE GENOMIC DNA]</scope>
    <source>
        <strain evidence="13 14">CFBP4641</strain>
    </source>
</reference>
<evidence type="ECO:0000256" key="5">
    <source>
        <dbReference type="ARBA" id="ARBA00022723"/>
    </source>
</evidence>
<accession>A0A2P5Z4E0</accession>
<comment type="caution">
    <text evidence="13">The sequence shown here is derived from an EMBL/GenBank/DDBJ whole genome shotgun (WGS) entry which is preliminary data.</text>
</comment>
<dbReference type="InterPro" id="IPR051272">
    <property type="entry name" value="RIO-type_Ser/Thr_kinase"/>
</dbReference>
<evidence type="ECO:0000313" key="13">
    <source>
        <dbReference type="EMBL" id="PPU82651.1"/>
    </source>
</evidence>
<dbReference type="Gene3D" id="1.10.510.10">
    <property type="entry name" value="Transferase(Phosphotransferase) domain 1"/>
    <property type="match status" value="1"/>
</dbReference>
<dbReference type="CDD" id="cd05145">
    <property type="entry name" value="RIO1_like"/>
    <property type="match status" value="1"/>
</dbReference>
<keyword evidence="8" id="KW-0067">ATP-binding</keyword>
<proteinExistence type="inferred from homology"/>
<dbReference type="SMART" id="SM00090">
    <property type="entry name" value="RIO"/>
    <property type="match status" value="1"/>
</dbReference>
<dbReference type="InterPro" id="IPR018935">
    <property type="entry name" value="RIO_kinase_CS"/>
</dbReference>
<dbReference type="STRING" id="56458.SB85_14705"/>
<protein>
    <recommendedName>
        <fullName evidence="2">non-specific serine/threonine protein kinase</fullName>
        <ecNumber evidence="2">2.7.11.1</ecNumber>
    </recommendedName>
</protein>
<gene>
    <name evidence="13" type="ORF">XsacCFBP4641_10575</name>
</gene>
<evidence type="ECO:0000256" key="9">
    <source>
        <dbReference type="ARBA" id="ARBA00022842"/>
    </source>
</evidence>
<dbReference type="EC" id="2.7.11.1" evidence="2"/>
<feature type="domain" description="RIO kinase" evidence="12">
    <location>
        <begin position="7"/>
        <end position="234"/>
    </location>
</feature>
<dbReference type="InterPro" id="IPR018934">
    <property type="entry name" value="RIO_dom"/>
</dbReference>
<dbReference type="GO" id="GO:0005524">
    <property type="term" value="F:ATP binding"/>
    <property type="evidence" value="ECO:0007669"/>
    <property type="project" value="UniProtKB-KW"/>
</dbReference>
<comment type="catalytic activity">
    <reaction evidence="10">
        <text>L-threonyl-[protein] + ATP = O-phospho-L-threonyl-[protein] + ADP + H(+)</text>
        <dbReference type="Rhea" id="RHEA:46608"/>
        <dbReference type="Rhea" id="RHEA-COMP:11060"/>
        <dbReference type="Rhea" id="RHEA-COMP:11605"/>
        <dbReference type="ChEBI" id="CHEBI:15378"/>
        <dbReference type="ChEBI" id="CHEBI:30013"/>
        <dbReference type="ChEBI" id="CHEBI:30616"/>
        <dbReference type="ChEBI" id="CHEBI:61977"/>
        <dbReference type="ChEBI" id="CHEBI:456216"/>
        <dbReference type="EC" id="2.7.11.1"/>
    </reaction>
</comment>
<evidence type="ECO:0000256" key="3">
    <source>
        <dbReference type="ARBA" id="ARBA00022527"/>
    </source>
</evidence>
<dbReference type="EMBL" id="MDEK01000008">
    <property type="protein sequence ID" value="PPU82651.1"/>
    <property type="molecule type" value="Genomic_DNA"/>
</dbReference>
<evidence type="ECO:0000256" key="8">
    <source>
        <dbReference type="ARBA" id="ARBA00022840"/>
    </source>
</evidence>
<dbReference type="PANTHER" id="PTHR45723">
    <property type="entry name" value="SERINE/THREONINE-PROTEIN KINASE RIO1"/>
    <property type="match status" value="1"/>
</dbReference>
<dbReference type="SUPFAM" id="SSF56112">
    <property type="entry name" value="Protein kinase-like (PK-like)"/>
    <property type="match status" value="1"/>
</dbReference>
<keyword evidence="4" id="KW-0808">Transferase</keyword>